<keyword evidence="1" id="KW-1133">Transmembrane helix</keyword>
<proteinExistence type="predicted"/>
<feature type="transmembrane region" description="Helical" evidence="1">
    <location>
        <begin position="111"/>
        <end position="130"/>
    </location>
</feature>
<feature type="transmembrane region" description="Helical" evidence="1">
    <location>
        <begin position="15"/>
        <end position="33"/>
    </location>
</feature>
<keyword evidence="1" id="KW-0472">Membrane</keyword>
<protein>
    <recommendedName>
        <fullName evidence="4">DUF2178 domain-containing protein</fullName>
    </recommendedName>
</protein>
<evidence type="ECO:0008006" key="4">
    <source>
        <dbReference type="Google" id="ProtNLM"/>
    </source>
</evidence>
<organism evidence="2 3">
    <name type="scientific">Actinoallomurus acaciae</name>
    <dbReference type="NCBI Taxonomy" id="502577"/>
    <lineage>
        <taxon>Bacteria</taxon>
        <taxon>Bacillati</taxon>
        <taxon>Actinomycetota</taxon>
        <taxon>Actinomycetes</taxon>
        <taxon>Streptosporangiales</taxon>
        <taxon>Thermomonosporaceae</taxon>
        <taxon>Actinoallomurus</taxon>
    </lineage>
</organism>
<dbReference type="EMBL" id="JBHLZP010000956">
    <property type="protein sequence ID" value="MFB9840173.1"/>
    <property type="molecule type" value="Genomic_DNA"/>
</dbReference>
<evidence type="ECO:0000313" key="2">
    <source>
        <dbReference type="EMBL" id="MFB9840173.1"/>
    </source>
</evidence>
<evidence type="ECO:0000313" key="3">
    <source>
        <dbReference type="Proteomes" id="UP001589627"/>
    </source>
</evidence>
<name>A0ABV5YYK6_9ACTN</name>
<feature type="transmembrane region" description="Helical" evidence="1">
    <location>
        <begin position="39"/>
        <end position="58"/>
    </location>
</feature>
<gene>
    <name evidence="2" type="ORF">ACFFNX_49300</name>
</gene>
<dbReference type="Proteomes" id="UP001589627">
    <property type="component" value="Unassembled WGS sequence"/>
</dbReference>
<reference evidence="2 3" key="1">
    <citation type="submission" date="2024-09" db="EMBL/GenBank/DDBJ databases">
        <authorList>
            <person name="Sun Q."/>
            <person name="Mori K."/>
        </authorList>
    </citation>
    <scope>NUCLEOTIDE SEQUENCE [LARGE SCALE GENOMIC DNA]</scope>
    <source>
        <strain evidence="2 3">TBRC 0563</strain>
    </source>
</reference>
<accession>A0ABV5YYK6</accession>
<feature type="transmembrane region" description="Helical" evidence="1">
    <location>
        <begin position="79"/>
        <end position="105"/>
    </location>
</feature>
<comment type="caution">
    <text evidence="2">The sequence shown here is derived from an EMBL/GenBank/DDBJ whole genome shotgun (WGS) entry which is preliminary data.</text>
</comment>
<keyword evidence="3" id="KW-1185">Reference proteome</keyword>
<keyword evidence="1" id="KW-0812">Transmembrane</keyword>
<evidence type="ECO:0000256" key="1">
    <source>
        <dbReference type="SAM" id="Phobius"/>
    </source>
</evidence>
<sequence>MSTTRAHEIARARRWLVPGLCVLFAIGYAAVFLAHHKPLAAVIGAGVMLAYALVLVIFSRRSEAVALLREDAPDERRTAITAAAAATTFYVLIAVAVVMLFVQLVRGADPGAWGVICGIGGAVFIIAIAYRSRRA</sequence>
<dbReference type="RefSeq" id="WP_378213394.1">
    <property type="nucleotide sequence ID" value="NZ_JBHLZP010000956.1"/>
</dbReference>